<evidence type="ECO:0000313" key="2">
    <source>
        <dbReference type="Proteomes" id="UP000019402"/>
    </source>
</evidence>
<comment type="caution">
    <text evidence="1">The sequence shown here is derived from an EMBL/GenBank/DDBJ whole genome shotgun (WGS) entry which is preliminary data.</text>
</comment>
<gene>
    <name evidence="1" type="ORF">JCM21142_31298</name>
</gene>
<name>W7YK06_9BACT</name>
<accession>W7YK06</accession>
<evidence type="ECO:0008006" key="3">
    <source>
        <dbReference type="Google" id="ProtNLM"/>
    </source>
</evidence>
<dbReference type="eggNOG" id="COG1589">
    <property type="taxonomic scope" value="Bacteria"/>
</dbReference>
<evidence type="ECO:0000313" key="1">
    <source>
        <dbReference type="EMBL" id="GAF02659.1"/>
    </source>
</evidence>
<reference evidence="1 2" key="1">
    <citation type="journal article" date="2014" name="Genome Announc.">
        <title>Draft Genome Sequence of Cytophaga fermentans JCM 21142T, a Facultative Anaerobe Isolated from Marine Mud.</title>
        <authorList>
            <person name="Starns D."/>
            <person name="Oshima K."/>
            <person name="Suda W."/>
            <person name="Iino T."/>
            <person name="Yuki M."/>
            <person name="Inoue J."/>
            <person name="Kitamura K."/>
            <person name="Iida T."/>
            <person name="Darby A."/>
            <person name="Hattori M."/>
            <person name="Ohkuma M."/>
        </authorList>
    </citation>
    <scope>NUCLEOTIDE SEQUENCE [LARGE SCALE GENOMIC DNA]</scope>
    <source>
        <strain evidence="1 2">JCM 21142</strain>
    </source>
</reference>
<dbReference type="EMBL" id="BAMD01000011">
    <property type="protein sequence ID" value="GAF02659.1"/>
    <property type="molecule type" value="Genomic_DNA"/>
</dbReference>
<organism evidence="1 2">
    <name type="scientific">Saccharicrinis fermentans DSM 9555 = JCM 21142</name>
    <dbReference type="NCBI Taxonomy" id="869213"/>
    <lineage>
        <taxon>Bacteria</taxon>
        <taxon>Pseudomonadati</taxon>
        <taxon>Bacteroidota</taxon>
        <taxon>Bacteroidia</taxon>
        <taxon>Marinilabiliales</taxon>
        <taxon>Marinilabiliaceae</taxon>
        <taxon>Saccharicrinis</taxon>
    </lineage>
</organism>
<keyword evidence="2" id="KW-1185">Reference proteome</keyword>
<protein>
    <recommendedName>
        <fullName evidence="3">Cell division protein FtsQ</fullName>
    </recommendedName>
</protein>
<proteinExistence type="predicted"/>
<dbReference type="STRING" id="869213.GCA_000517085_02918"/>
<dbReference type="Proteomes" id="UP000019402">
    <property type="component" value="Unassembled WGS sequence"/>
</dbReference>
<dbReference type="AlphaFoldDB" id="W7YK06"/>
<sequence>MIAKVKNMILWGLVIAYFPVLFAFVANGKSKVVCSDIHVVVNDSIDARFVTSSQMRDVLLKKYTNILGNKVGTVGCDQIEHFILKHEAVSKCEAYYTIGGRLNVELEQRKPLCRIFSGLSSYYIDVDGEKMPLFDSYAAHVLVISGHVNKLDSLDEVVEFARYIKASPFWNAQIEQVYVEQNGEFSLAPRVGDQIIYLGSLDNYPVKMRNLYALYSKGLHPREWNNYKEINLKFEGQIICTKK</sequence>